<feature type="compositionally biased region" description="Low complexity" evidence="1">
    <location>
        <begin position="941"/>
        <end position="950"/>
    </location>
</feature>
<protein>
    <submittedName>
        <fullName evidence="2">Uncharacterized protein</fullName>
    </submittedName>
</protein>
<reference evidence="2 3" key="1">
    <citation type="submission" date="2018-03" db="EMBL/GenBank/DDBJ databases">
        <title>Characteristics and genome of n-alkane degrading marine bacteria Gordonia iterans isolated from crude oil contaminated in Tae-an, South Korea.</title>
        <authorList>
            <person name="Lee S.-S."/>
            <person name="Kim H."/>
        </authorList>
    </citation>
    <scope>NUCLEOTIDE SEQUENCE [LARGE SCALE GENOMIC DNA]</scope>
    <source>
        <strain evidence="2 3">Co17</strain>
    </source>
</reference>
<evidence type="ECO:0000313" key="3">
    <source>
        <dbReference type="Proteomes" id="UP000239814"/>
    </source>
</evidence>
<gene>
    <name evidence="2" type="ORF">C6V83_16530</name>
</gene>
<feature type="compositionally biased region" description="Basic and acidic residues" evidence="1">
    <location>
        <begin position="905"/>
        <end position="915"/>
    </location>
</feature>
<feature type="region of interest" description="Disordered" evidence="1">
    <location>
        <begin position="1"/>
        <end position="27"/>
    </location>
</feature>
<evidence type="ECO:0000256" key="1">
    <source>
        <dbReference type="SAM" id="MobiDB-lite"/>
    </source>
</evidence>
<evidence type="ECO:0000313" key="2">
    <source>
        <dbReference type="EMBL" id="AVM01621.1"/>
    </source>
</evidence>
<dbReference type="RefSeq" id="WP_105943325.1">
    <property type="nucleotide sequence ID" value="NZ_CP027433.1"/>
</dbReference>
<dbReference type="OrthoDB" id="4382208at2"/>
<feature type="compositionally biased region" description="Low complexity" evidence="1">
    <location>
        <begin position="1004"/>
        <end position="1024"/>
    </location>
</feature>
<dbReference type="AlphaFoldDB" id="A0A2S0KIZ6"/>
<dbReference type="EMBL" id="CP027433">
    <property type="protein sequence ID" value="AVM01621.1"/>
    <property type="molecule type" value="Genomic_DNA"/>
</dbReference>
<feature type="compositionally biased region" description="Acidic residues" evidence="1">
    <location>
        <begin position="1025"/>
        <end position="1034"/>
    </location>
</feature>
<sequence length="1034" mass="111275">MKTTPDRAARRRAAQFEAREDKKGNRRWRTSAAALGVAAVVGMGMAGGVGTSLADDTPPASALDGLSPEMILDLLDDEMITGFVEMCRTGALANGNPNAGQSTKWNPEDTTKGTLPPGAIATCTDSTGHGLALVLPDRFEIGQLGNDMVIDLGPDIDVYDPITGWIKVLTLPMGKQNLLNLVSGLIFEGNDILGNNVKSIAEADYGVAIDPRMFSKYGSYETDIYNKIREDAALEPDWVQERYCNGTVIFGSCIGGGGWQYRTVDANLQKRTDALKVASYLTGQKYTDYTQPVILPPLTGPKGQSVIKGDGINVALSMRDGRAFAETGNNLSIAIAGADKGKLAAAYAKWAIAIAANMDTEDIRFTWFGQDVDFSNLLPLLQSEMAKEALGEDGDMTPMLELIGSLNGQIPSIKEAFCFGVNAQATAEGLGSCSNYLGTVDTYKDLRALTDGSADFTGDKVSRQEQYGLTDVSSLLFGNDALIKHLGPLLGGDADMGSLLSNPVVVDMLDAVLSEDKRIKLTKDFIRYTKNVETVFEKEQATDADGNLLWDDVYIYVAKRDDEGNEVLDENGKVVTERVKKQVQATDDDGNLLWLDDEQTQPKMVDDKTPRMKNKVTPRMVAAFEDAWEDYASDEPVMVDAEDENGDPIWIDDEGNVVDEGTEGAVKKQVQKVEDGEPVFKTKTRYLKKPVMVQQEVGGEKVWRDATDADDDYVWFDAEGNELDDVDEDDLPEGAVKKAPVLVQKMEQATDSQGNPLWDPVVAKSTTAHWLTSDYGLREPLVIQWGSHEVVFFPAVEVNGTYRPNLIGMPEIRKIADGADVGLLPKISLVQWDNPFGLGTLSLDKPFDIFGTARDFKKSITLDDDLKRLDGLLGPLLYGGDKRLTAEIGDSLKDFVSKPFQDLNDLLKPKPKDDDPVVDPEDPAEGEGDTDNGGDSDNGDNGDNGELGTGSAPENAAATGNSGLAGDPGVSETTSAPEPEVTTGSTDPSPSPESAPEQAGPTTTQSSAPQSPEASSSESTSTAESSEELEPALG</sequence>
<dbReference type="Proteomes" id="UP000239814">
    <property type="component" value="Chromosome"/>
</dbReference>
<keyword evidence="3" id="KW-1185">Reference proteome</keyword>
<dbReference type="KEGG" id="git:C6V83_16530"/>
<proteinExistence type="predicted"/>
<feature type="compositionally biased region" description="Acidic residues" evidence="1">
    <location>
        <begin position="916"/>
        <end position="940"/>
    </location>
</feature>
<name>A0A2S0KIZ6_9ACTN</name>
<feature type="compositionally biased region" description="Low complexity" evidence="1">
    <location>
        <begin position="985"/>
        <end position="996"/>
    </location>
</feature>
<accession>A0A2S0KIZ6</accession>
<feature type="region of interest" description="Disordered" evidence="1">
    <location>
        <begin position="905"/>
        <end position="1034"/>
    </location>
</feature>
<organism evidence="2 3">
    <name type="scientific">Gordonia iterans</name>
    <dbReference type="NCBI Taxonomy" id="1004901"/>
    <lineage>
        <taxon>Bacteria</taxon>
        <taxon>Bacillati</taxon>
        <taxon>Actinomycetota</taxon>
        <taxon>Actinomycetes</taxon>
        <taxon>Mycobacteriales</taxon>
        <taxon>Gordoniaceae</taxon>
        <taxon>Gordonia</taxon>
    </lineage>
</organism>